<feature type="region of interest" description="Disordered" evidence="1">
    <location>
        <begin position="547"/>
        <end position="573"/>
    </location>
</feature>
<dbReference type="Pfam" id="PF08539">
    <property type="entry name" value="HbrB"/>
    <property type="match status" value="1"/>
</dbReference>
<evidence type="ECO:0000313" key="3">
    <source>
        <dbReference type="Proteomes" id="UP000186136"/>
    </source>
</evidence>
<dbReference type="EMBL" id="BDGI01000132">
    <property type="protein sequence ID" value="GAV29696.1"/>
    <property type="molecule type" value="Genomic_DNA"/>
</dbReference>
<comment type="caution">
    <text evidence="2">The sequence shown here is derived from an EMBL/GenBank/DDBJ whole genome shotgun (WGS) entry which is preliminary data.</text>
</comment>
<name>A0A1Q2YJG1_9ASCO</name>
<protein>
    <submittedName>
        <fullName evidence="2">Uncharacterized protein</fullName>
    </submittedName>
</protein>
<organism evidence="2 3">
    <name type="scientific">Pichia membranifaciens</name>
    <dbReference type="NCBI Taxonomy" id="4926"/>
    <lineage>
        <taxon>Eukaryota</taxon>
        <taxon>Fungi</taxon>
        <taxon>Dikarya</taxon>
        <taxon>Ascomycota</taxon>
        <taxon>Saccharomycotina</taxon>
        <taxon>Pichiomycetes</taxon>
        <taxon>Pichiales</taxon>
        <taxon>Pichiaceae</taxon>
        <taxon>Pichia</taxon>
    </lineage>
</organism>
<feature type="compositionally biased region" description="Polar residues" evidence="1">
    <location>
        <begin position="8"/>
        <end position="26"/>
    </location>
</feature>
<evidence type="ECO:0000313" key="2">
    <source>
        <dbReference type="EMBL" id="GAV29696.1"/>
    </source>
</evidence>
<accession>A0A1Q2YJG1</accession>
<feature type="compositionally biased region" description="Low complexity" evidence="1">
    <location>
        <begin position="63"/>
        <end position="82"/>
    </location>
</feature>
<feature type="compositionally biased region" description="Low complexity" evidence="1">
    <location>
        <begin position="549"/>
        <end position="573"/>
    </location>
</feature>
<dbReference type="Proteomes" id="UP000186136">
    <property type="component" value="Unassembled WGS sequence"/>
</dbReference>
<evidence type="ECO:0000256" key="1">
    <source>
        <dbReference type="SAM" id="MobiDB-lite"/>
    </source>
</evidence>
<keyword evidence="3" id="KW-1185">Reference proteome</keyword>
<proteinExistence type="predicted"/>
<dbReference type="InterPro" id="IPR013745">
    <property type="entry name" value="Bit61/PRR5"/>
</dbReference>
<sequence length="873" mass="96392">MSLRNKRSSSSLAPTSRQSLLTQTDYSPLAGDKQPSIDHKIEKQIKRVSTLFHRSKTEDGTFTSTNSGHQSSSSNLAMSADSPDIPLPQSLTSNSLYSLKNTSSGTLVSRQQSLDTHFNNGNGINNVEFTNIRNGPEFYDGSDSINSPSSASFVEKTKDTKLGRFLTKTGNKVKKFSDMSGDQLNIGLGLHGHGGLGHNHSFSYNHNHSHNHNHGFPELNLQGSFMSVGTNNKDLKSPITRGFKGDQKLSFGEKLKLLNSTKYKNYHYHNILRNKKESLKNGIKLGSKNNDLINGHDPNNIMAGTSFALYDINYIEIERMIANDVLNFEQCDQYCKFLYDRLQNLLMPLFRGESLQSSLEDITKLVSLYVRLRKAEEGGVRESEKNYKTADTMAGAMSGSGNNTSKNGKNMNSSFGIGHSQSQNSLNSLKESDEYDTPFMKPSATFANSPMTTELNSPTAFSPLIKMQSASFIAISKVLEDVNEILKHGMAVMINQLYYDEANDTIRFIRGNNPMLRKRKNTIQCANDEGMDNLHYTPTSSTFNSTAMGSNANIAGGNNNNNDNDNNTGISNGNVGRSSNSLYAMDMGINSSTKSVVEFPVLTPTHTFSSYDIRHGDPWDGVNDPYNGYGHDLNEDNDILNLSSLPIGKFEKCTSILWDMFQRNILFDLTSIMLPVELEFANGHRDISKIHNRANSILYNGGEKMVSFTNTMVYPNISSYGNGESGVGNSIIGSLGEWGDINIRNVLLVGFRDYVVIPLYEMNRQFEDVEGVGVDLEQRNGPGDRAGPGAKPVIPATATAGKNDVKLSVNHLSVNPTSNSSGLIQEYTDAYVLLQCFRLVSSVGTNDTNQKLVENLLVQMRDKCRRYESAVSE</sequence>
<feature type="region of interest" description="Disordered" evidence="1">
    <location>
        <begin position="1"/>
        <end position="39"/>
    </location>
</feature>
<feature type="region of interest" description="Disordered" evidence="1">
    <location>
        <begin position="56"/>
        <end position="89"/>
    </location>
</feature>
<reference evidence="2 3" key="1">
    <citation type="submission" date="2016-08" db="EMBL/GenBank/DDBJ databases">
        <title>Whole genome shotgun sequence of Pichia membranifaciens KS47-1.</title>
        <authorList>
            <person name="Konishi M."/>
            <person name="Ishida M."/>
            <person name="Arakawa T."/>
            <person name="Kato Y."/>
            <person name="Horiuchi J."/>
        </authorList>
    </citation>
    <scope>NUCLEOTIDE SEQUENCE [LARGE SCALE GENOMIC DNA]</scope>
    <source>
        <strain evidence="2 3">KS47-1</strain>
    </source>
</reference>
<dbReference type="OrthoDB" id="2290221at2759"/>
<gene>
    <name evidence="2" type="ORF">PMKS-003198</name>
</gene>
<dbReference type="AlphaFoldDB" id="A0A1Q2YJG1"/>